<evidence type="ECO:0000259" key="5">
    <source>
        <dbReference type="PROSITE" id="PS51186"/>
    </source>
</evidence>
<dbReference type="InterPro" id="IPR000182">
    <property type="entry name" value="GNAT_dom"/>
</dbReference>
<proteinExistence type="inferred from homology"/>
<name>A0A839HML4_9BURK</name>
<keyword evidence="1 6" id="KW-0436">Ligase</keyword>
<evidence type="ECO:0000256" key="1">
    <source>
        <dbReference type="ARBA" id="ARBA00022598"/>
    </source>
</evidence>
<evidence type="ECO:0000256" key="3">
    <source>
        <dbReference type="ARBA" id="ARBA00022840"/>
    </source>
</evidence>
<evidence type="ECO:0000313" key="7">
    <source>
        <dbReference type="Proteomes" id="UP000586093"/>
    </source>
</evidence>
<keyword evidence="2" id="KW-0547">Nucleotide-binding</keyword>
<keyword evidence="7" id="KW-1185">Reference proteome</keyword>
<dbReference type="SUPFAM" id="SSF52210">
    <property type="entry name" value="Succinyl-CoA synthetase domains"/>
    <property type="match status" value="2"/>
</dbReference>
<dbReference type="GO" id="GO:0005524">
    <property type="term" value="F:ATP binding"/>
    <property type="evidence" value="ECO:0007669"/>
    <property type="project" value="UniProtKB-KW"/>
</dbReference>
<dbReference type="PROSITE" id="PS51186">
    <property type="entry name" value="GNAT"/>
    <property type="match status" value="1"/>
</dbReference>
<feature type="domain" description="N-acetyltransferase" evidence="5">
    <location>
        <begin position="736"/>
        <end position="892"/>
    </location>
</feature>
<dbReference type="EMBL" id="JACIVI010000001">
    <property type="protein sequence ID" value="MBB1160818.1"/>
    <property type="molecule type" value="Genomic_DNA"/>
</dbReference>
<dbReference type="InterPro" id="IPR016181">
    <property type="entry name" value="Acyl_CoA_acyltransferase"/>
</dbReference>
<dbReference type="Pfam" id="PF13549">
    <property type="entry name" value="ATP-grasp_5"/>
    <property type="match status" value="1"/>
</dbReference>
<evidence type="ECO:0000313" key="6">
    <source>
        <dbReference type="EMBL" id="MBB1160818.1"/>
    </source>
</evidence>
<protein>
    <submittedName>
        <fullName evidence="6">Bifunctional acetate--CoA ligase family protein/GNAT family N-acetyltransferase</fullName>
    </submittedName>
</protein>
<gene>
    <name evidence="6" type="ORF">H4F90_02340</name>
</gene>
<dbReference type="InterPro" id="IPR003781">
    <property type="entry name" value="CoA-bd"/>
</dbReference>
<reference evidence="6 7" key="1">
    <citation type="submission" date="2020-08" db="EMBL/GenBank/DDBJ databases">
        <title>Aquariorum lacteus gen. nov., sp. nov., a new member of the family Comamonadaceae, isolated from freshwater aquarium.</title>
        <authorList>
            <person name="Chun S.-J."/>
        </authorList>
    </citation>
    <scope>NUCLEOTIDE SEQUENCE [LARGE SCALE GENOMIC DNA]</scope>
    <source>
        <strain evidence="6 7">SJAQ100</strain>
    </source>
</reference>
<dbReference type="InterPro" id="IPR036291">
    <property type="entry name" value="NAD(P)-bd_dom_sf"/>
</dbReference>
<dbReference type="GO" id="GO:0016874">
    <property type="term" value="F:ligase activity"/>
    <property type="evidence" value="ECO:0007669"/>
    <property type="project" value="UniProtKB-KW"/>
</dbReference>
<comment type="caution">
    <text evidence="6">The sequence shown here is derived from an EMBL/GenBank/DDBJ whole genome shotgun (WGS) entry which is preliminary data.</text>
</comment>
<sequence length="901" mass="95965">MTIRNLDKLLHPRSVLLIGPLADAEPAERGPETRHARSLWRNLRSGGFRGPCLALDPDGGLLDGQPLASRLEELPEGLDLALLCTPPAELADWVRALGARGTRAVIVSGGNPSPAQRQAALEAARPHQLRLLGPNGLGLQSPALGLNASAAHTQALPGHIAFVSQSGTLVSAMLDWAKSRNFGFSHLVSIGERMDVDAADLLDQFAIEGRTRAILLYLESIDQPRKFMSAARAASRGKPVIVVKAGRSPGGQLAAVSHTGQLSGADIVFDAAIRRAGMLRVDTLQELFLAAQTLSQLHGHLRERLTVLTNGGGAGVIAADAAEHHGVPLHALGAALQARLAPLLPAGATVGNPVDLGADATAARQVEALEALLDDPETGSVLLLHAPAAGIDCTELAEALLPVARRHPGRVLGCWLGGAAMDEARSRFTAAGIPDHATPEDAVRALAMLRTWRENQAALMETPGLVQIAAPQRERAQAVIDRALAEGRELLDDEEAMALLKAYGVEVVATRRVAPDVGAVLAAAQSIGYPVVLKIASRDIVHKSDVGGVVLGLHDPQELEAAVAALLGRVRARAPQARIDALTVQAMVRRPHAQELIVGASIDPLFGPVLLFGAGGTAVEVLADRAVALPPLNRALAADLVRRTRVARLLAGYRDHPPARLEAVYDTLIAVARLVAELPALAELDLNPVLADADGALAVDVRVRISAARPGGREHFAIRPYPSAWVQTVVWRGRKLVVRPIRPEDEAAHSAFIQSLDPTDRRMRFFSTRRSAFAHVELARMTQIDYAREMAFIASTDPDPAKAQTLGVVRAITDPDNQAAEYAIVIRSELKGSGLGRLLMLRIIDYVRSRGTRRIVGEVLRENRGMLKLLAQLGFRAVRDPDDDELMRVTLELGSPDAPAA</sequence>
<dbReference type="FunFam" id="3.30.1490.20:FF:000020">
    <property type="entry name" value="Protein lysine acetyltransferase"/>
    <property type="match status" value="1"/>
</dbReference>
<dbReference type="InterPro" id="IPR051538">
    <property type="entry name" value="Acyl-CoA_Synth/Transferase"/>
</dbReference>
<accession>A0A839HML4</accession>
<dbReference type="Gene3D" id="3.40.630.30">
    <property type="match status" value="1"/>
</dbReference>
<organism evidence="6 7">
    <name type="scientific">Aquariibacter albus</name>
    <dbReference type="NCBI Taxonomy" id="2759899"/>
    <lineage>
        <taxon>Bacteria</taxon>
        <taxon>Pseudomonadati</taxon>
        <taxon>Pseudomonadota</taxon>
        <taxon>Betaproteobacteria</taxon>
        <taxon>Burkholderiales</taxon>
        <taxon>Sphaerotilaceae</taxon>
        <taxon>Aquariibacter</taxon>
    </lineage>
</organism>
<dbReference type="InterPro" id="IPR032875">
    <property type="entry name" value="Succ_CoA_lig_flav_dom"/>
</dbReference>
<dbReference type="Gene3D" id="3.40.50.261">
    <property type="entry name" value="Succinyl-CoA synthetase domains"/>
    <property type="match status" value="2"/>
</dbReference>
<comment type="similarity">
    <text evidence="4">In the N-terminal section; belongs to the acetate CoA ligase alpha subunit family.</text>
</comment>
<dbReference type="SUPFAM" id="SSF56059">
    <property type="entry name" value="Glutathione synthetase ATP-binding domain-like"/>
    <property type="match status" value="1"/>
</dbReference>
<dbReference type="Gene3D" id="3.30.470.20">
    <property type="entry name" value="ATP-grasp fold, B domain"/>
    <property type="match status" value="1"/>
</dbReference>
<dbReference type="Gene3D" id="3.30.1490.20">
    <property type="entry name" value="ATP-grasp fold, A domain"/>
    <property type="match status" value="1"/>
</dbReference>
<dbReference type="SUPFAM" id="SSF55729">
    <property type="entry name" value="Acyl-CoA N-acyltransferases (Nat)"/>
    <property type="match status" value="1"/>
</dbReference>
<dbReference type="GO" id="GO:0016747">
    <property type="term" value="F:acyltransferase activity, transferring groups other than amino-acyl groups"/>
    <property type="evidence" value="ECO:0007669"/>
    <property type="project" value="InterPro"/>
</dbReference>
<evidence type="ECO:0000256" key="4">
    <source>
        <dbReference type="ARBA" id="ARBA00060888"/>
    </source>
</evidence>
<keyword evidence="6" id="KW-0808">Transferase</keyword>
<dbReference type="Pfam" id="PF13607">
    <property type="entry name" value="Succ_CoA_lig"/>
    <property type="match status" value="1"/>
</dbReference>
<dbReference type="PANTHER" id="PTHR43334">
    <property type="entry name" value="ACETATE--COA LIGASE [ADP-FORMING]"/>
    <property type="match status" value="1"/>
</dbReference>
<dbReference type="Pfam" id="PF00583">
    <property type="entry name" value="Acetyltransf_1"/>
    <property type="match status" value="1"/>
</dbReference>
<dbReference type="Gene3D" id="3.40.50.720">
    <property type="entry name" value="NAD(P)-binding Rossmann-like Domain"/>
    <property type="match status" value="1"/>
</dbReference>
<dbReference type="Pfam" id="PF13380">
    <property type="entry name" value="CoA_binding_2"/>
    <property type="match status" value="1"/>
</dbReference>
<dbReference type="AlphaFoldDB" id="A0A839HML4"/>
<dbReference type="SUPFAM" id="SSF51735">
    <property type="entry name" value="NAD(P)-binding Rossmann-fold domains"/>
    <property type="match status" value="1"/>
</dbReference>
<dbReference type="InterPro" id="IPR016102">
    <property type="entry name" value="Succinyl-CoA_synth-like"/>
</dbReference>
<keyword evidence="3" id="KW-0067">ATP-binding</keyword>
<dbReference type="Proteomes" id="UP000586093">
    <property type="component" value="Unassembled WGS sequence"/>
</dbReference>
<dbReference type="RefSeq" id="WP_182661114.1">
    <property type="nucleotide sequence ID" value="NZ_JACIVI010000001.1"/>
</dbReference>
<dbReference type="InterPro" id="IPR013815">
    <property type="entry name" value="ATP_grasp_subdomain_1"/>
</dbReference>
<dbReference type="PANTHER" id="PTHR43334:SF1">
    <property type="entry name" value="3-HYDROXYPROPIONATE--COA LIGASE [ADP-FORMING]"/>
    <property type="match status" value="1"/>
</dbReference>
<evidence type="ECO:0000256" key="2">
    <source>
        <dbReference type="ARBA" id="ARBA00022741"/>
    </source>
</evidence>